<evidence type="ECO:0000256" key="2">
    <source>
        <dbReference type="ARBA" id="ARBA00023125"/>
    </source>
</evidence>
<dbReference type="Proteomes" id="UP000587070">
    <property type="component" value="Unassembled WGS sequence"/>
</dbReference>
<keyword evidence="2" id="KW-0238">DNA-binding</keyword>
<accession>A0A840GE27</accession>
<dbReference type="PROSITE" id="PS00622">
    <property type="entry name" value="HTH_LUXR_1"/>
    <property type="match status" value="1"/>
</dbReference>
<gene>
    <name evidence="5" type="ORF">GGD90_003504</name>
</gene>
<dbReference type="GO" id="GO:0006355">
    <property type="term" value="P:regulation of DNA-templated transcription"/>
    <property type="evidence" value="ECO:0007669"/>
    <property type="project" value="InterPro"/>
</dbReference>
<dbReference type="SUPFAM" id="SSF46894">
    <property type="entry name" value="C-terminal effector domain of the bipartite response regulators"/>
    <property type="match status" value="1"/>
</dbReference>
<sequence>MSLNPPSIVDESECQLRVMAAASGIRRHVDLLQWLQGDLQNFVPHDIMVAAWGDFQRGLTHFDIASPISEVRTAQAHAETLSPLLQRLFAHWSESGKLPCILELGASAFVADAATVNCAVGGALKRMRSSLVHGIKDERGRHDCLYVMFSATTTHQDSHRKAMSLFLPSIDAALRQVSHLPHQQDRRCWPAVIGAREGSINPIGTLATVIDNAANEDDKLLSPREQEIMEWVRKGKTNYEVGLILDISAFTVKNHLQRIYKKLGVFNRTQASTFAGKQAGNARK</sequence>
<dbReference type="InterPro" id="IPR017470">
    <property type="entry name" value="Tscrpt_reg_EpsA"/>
</dbReference>
<evidence type="ECO:0000259" key="4">
    <source>
        <dbReference type="PROSITE" id="PS50043"/>
    </source>
</evidence>
<dbReference type="PRINTS" id="PR00038">
    <property type="entry name" value="HTHLUXR"/>
</dbReference>
<reference evidence="5 6" key="1">
    <citation type="submission" date="2020-08" db="EMBL/GenBank/DDBJ databases">
        <title>Genome sequencing of Purple Non-Sulfur Bacteria from various extreme environments.</title>
        <authorList>
            <person name="Mayer M."/>
        </authorList>
    </citation>
    <scope>NUCLEOTIDE SEQUENCE [LARGE SCALE GENOMIC DNA]</scope>
    <source>
        <strain evidence="5 6">2761</strain>
    </source>
</reference>
<dbReference type="InterPro" id="IPR036388">
    <property type="entry name" value="WH-like_DNA-bd_sf"/>
</dbReference>
<dbReference type="Gene3D" id="1.10.10.10">
    <property type="entry name" value="Winged helix-like DNA-binding domain superfamily/Winged helix DNA-binding domain"/>
    <property type="match status" value="1"/>
</dbReference>
<feature type="domain" description="HTH luxR-type" evidence="4">
    <location>
        <begin position="214"/>
        <end position="279"/>
    </location>
</feature>
<dbReference type="Pfam" id="PF00196">
    <property type="entry name" value="GerE"/>
    <property type="match status" value="1"/>
</dbReference>
<dbReference type="GO" id="GO:0003677">
    <property type="term" value="F:DNA binding"/>
    <property type="evidence" value="ECO:0007669"/>
    <property type="project" value="UniProtKB-KW"/>
</dbReference>
<dbReference type="CDD" id="cd06170">
    <property type="entry name" value="LuxR_C_like"/>
    <property type="match status" value="1"/>
</dbReference>
<dbReference type="InterPro" id="IPR016032">
    <property type="entry name" value="Sig_transdc_resp-reg_C-effctor"/>
</dbReference>
<dbReference type="EMBL" id="JACIGE010000018">
    <property type="protein sequence ID" value="MBB4249100.1"/>
    <property type="molecule type" value="Genomic_DNA"/>
</dbReference>
<dbReference type="AlphaFoldDB" id="A0A840GE27"/>
<protein>
    <submittedName>
        <fullName evidence="5">Transcriptional regulator EpsA</fullName>
    </submittedName>
</protein>
<dbReference type="InterPro" id="IPR000792">
    <property type="entry name" value="Tscrpt_reg_LuxR_C"/>
</dbReference>
<dbReference type="PANTHER" id="PTHR44688">
    <property type="entry name" value="DNA-BINDING TRANSCRIPTIONAL ACTIVATOR DEVR_DOSR"/>
    <property type="match status" value="1"/>
</dbReference>
<evidence type="ECO:0000256" key="1">
    <source>
        <dbReference type="ARBA" id="ARBA00023015"/>
    </source>
</evidence>
<keyword evidence="1" id="KW-0805">Transcription regulation</keyword>
<evidence type="ECO:0000256" key="3">
    <source>
        <dbReference type="ARBA" id="ARBA00023163"/>
    </source>
</evidence>
<name>A0A840GE27_RHOTE</name>
<proteinExistence type="predicted"/>
<dbReference type="SMART" id="SM00421">
    <property type="entry name" value="HTH_LUXR"/>
    <property type="match status" value="1"/>
</dbReference>
<keyword evidence="3" id="KW-0804">Transcription</keyword>
<evidence type="ECO:0000313" key="6">
    <source>
        <dbReference type="Proteomes" id="UP000587070"/>
    </source>
</evidence>
<organism evidence="5 6">
    <name type="scientific">Rhodocyclus tenuis</name>
    <name type="common">Rhodospirillum tenue</name>
    <dbReference type="NCBI Taxonomy" id="1066"/>
    <lineage>
        <taxon>Bacteria</taxon>
        <taxon>Pseudomonadati</taxon>
        <taxon>Pseudomonadota</taxon>
        <taxon>Betaproteobacteria</taxon>
        <taxon>Rhodocyclales</taxon>
        <taxon>Rhodocyclaceae</taxon>
        <taxon>Rhodocyclus</taxon>
    </lineage>
</organism>
<dbReference type="RefSeq" id="WP_153118018.1">
    <property type="nucleotide sequence ID" value="NZ_JACIGE010000018.1"/>
</dbReference>
<dbReference type="PROSITE" id="PS50043">
    <property type="entry name" value="HTH_LUXR_2"/>
    <property type="match status" value="1"/>
</dbReference>
<dbReference type="OrthoDB" id="135231at2"/>
<dbReference type="PANTHER" id="PTHR44688:SF16">
    <property type="entry name" value="DNA-BINDING TRANSCRIPTIONAL ACTIVATOR DEVR_DOSR"/>
    <property type="match status" value="1"/>
</dbReference>
<dbReference type="NCBIfam" id="TIGR03020">
    <property type="entry name" value="EpsA"/>
    <property type="match status" value="1"/>
</dbReference>
<evidence type="ECO:0000313" key="5">
    <source>
        <dbReference type="EMBL" id="MBB4249100.1"/>
    </source>
</evidence>
<keyword evidence="6" id="KW-1185">Reference proteome</keyword>
<comment type="caution">
    <text evidence="5">The sequence shown here is derived from an EMBL/GenBank/DDBJ whole genome shotgun (WGS) entry which is preliminary data.</text>
</comment>